<dbReference type="PANTHER" id="PTHR43000">
    <property type="entry name" value="DTDP-D-GLUCOSE 4,6-DEHYDRATASE-RELATED"/>
    <property type="match status" value="1"/>
</dbReference>
<protein>
    <submittedName>
        <fullName evidence="2">GDP-mannose 4,6-dehydratase</fullName>
    </submittedName>
</protein>
<evidence type="ECO:0000259" key="1">
    <source>
        <dbReference type="Pfam" id="PF16363"/>
    </source>
</evidence>
<dbReference type="Gene3D" id="3.90.25.10">
    <property type="entry name" value="UDP-galactose 4-epimerase, domain 1"/>
    <property type="match status" value="1"/>
</dbReference>
<evidence type="ECO:0000313" key="2">
    <source>
        <dbReference type="EMBL" id="QRG69339.1"/>
    </source>
</evidence>
<dbReference type="Gene3D" id="3.40.50.720">
    <property type="entry name" value="NAD(P)-binding Rossmann-like Domain"/>
    <property type="match status" value="1"/>
</dbReference>
<organism evidence="2 3">
    <name type="scientific">Brevibacillus choshinensis</name>
    <dbReference type="NCBI Taxonomy" id="54911"/>
    <lineage>
        <taxon>Bacteria</taxon>
        <taxon>Bacillati</taxon>
        <taxon>Bacillota</taxon>
        <taxon>Bacilli</taxon>
        <taxon>Bacillales</taxon>
        <taxon>Paenibacillaceae</taxon>
        <taxon>Brevibacillus</taxon>
    </lineage>
</organism>
<reference evidence="2 3" key="1">
    <citation type="submission" date="2021-01" db="EMBL/GenBank/DDBJ databases">
        <title>Identification of strong promoters based on the transcriptome of Brevibacillus choshinensis.</title>
        <authorList>
            <person name="Yao D."/>
            <person name="Zhang K."/>
            <person name="Wu J."/>
        </authorList>
    </citation>
    <scope>NUCLEOTIDE SEQUENCE [LARGE SCALE GENOMIC DNA]</scope>
    <source>
        <strain evidence="2 3">HPD31-SP3</strain>
    </source>
</reference>
<dbReference type="Proteomes" id="UP000596248">
    <property type="component" value="Chromosome"/>
</dbReference>
<gene>
    <name evidence="2" type="ORF">JNE38_09525</name>
</gene>
<dbReference type="InterPro" id="IPR036291">
    <property type="entry name" value="NAD(P)-bd_dom_sf"/>
</dbReference>
<accession>A0ABX7FUX6</accession>
<name>A0ABX7FUX6_BRECH</name>
<dbReference type="RefSeq" id="WP_203356333.1">
    <property type="nucleotide sequence ID" value="NZ_CP069127.1"/>
</dbReference>
<sequence length="328" mass="36527">MKALITGISGFAGSHLAEYLLSRGDVEVIGTFRSPGRLESLGTLLQNAQLVNCELTDAESVNRLIRQTQPDLIFHLAAQSFVPTSLHSPADTLVNNLVGQLNMLEAVRHLEVDCKIQIACSSEEYGMVYPNETPIKESNPFRPLNPYAVSKIAQDFLGYQYHQSYGLNIVRTRAFHHTGPRREECYVTSNFAKQIALIEEGLQSPNVYVGNLSAIRDFTDVRDIVRAYWLSLESGVPGEVYNISSGTSITIEEMLQTLLSKANVHVDIHVDQKRLRPSDVDIVLGDSSLFRSVTGWAPEISFEQSMEDLLNYWRGVIQQQKLAGGDRG</sequence>
<feature type="domain" description="NAD(P)-binding" evidence="1">
    <location>
        <begin position="4"/>
        <end position="308"/>
    </location>
</feature>
<evidence type="ECO:0000313" key="3">
    <source>
        <dbReference type="Proteomes" id="UP000596248"/>
    </source>
</evidence>
<dbReference type="InterPro" id="IPR016040">
    <property type="entry name" value="NAD(P)-bd_dom"/>
</dbReference>
<dbReference type="CDD" id="cd05260">
    <property type="entry name" value="GDP_MD_SDR_e"/>
    <property type="match status" value="1"/>
</dbReference>
<proteinExistence type="predicted"/>
<dbReference type="SUPFAM" id="SSF51735">
    <property type="entry name" value="NAD(P)-binding Rossmann-fold domains"/>
    <property type="match status" value="1"/>
</dbReference>
<dbReference type="EMBL" id="CP069127">
    <property type="protein sequence ID" value="QRG69339.1"/>
    <property type="molecule type" value="Genomic_DNA"/>
</dbReference>
<dbReference type="Pfam" id="PF16363">
    <property type="entry name" value="GDP_Man_Dehyd"/>
    <property type="match status" value="1"/>
</dbReference>
<keyword evidence="3" id="KW-1185">Reference proteome</keyword>